<evidence type="ECO:0000313" key="2">
    <source>
        <dbReference type="EMBL" id="APJ38478.1"/>
    </source>
</evidence>
<dbReference type="Gene3D" id="3.40.50.1000">
    <property type="entry name" value="HAD superfamily/HAD-like"/>
    <property type="match status" value="1"/>
</dbReference>
<protein>
    <recommendedName>
        <fullName evidence="4">Haloacid dehalogenase</fullName>
    </recommendedName>
</protein>
<proteinExistence type="predicted"/>
<sequence length="272" mass="31193">MYKPSVIFIDLDGTSLDHKTNDGRWRASQRLINIIEKINQKIPVVVLTGRGENAETFEILEQMKIKNAILWNGAKIFANKKEIYSQSIKKEVVEQLFDLAKKEEATIVFNSLMNSYTYTTSAIAQKDLWERRKVQILPDDFKPNFDVYKVAITSNTNRTIQDFIKEWKLIFNDELTITDTGVRRTFLEITGKNVNKGTGAAKYCEFFNLDLSKSMHIGDSMNDSFVKGYVGTVIALKGSVPEFIEISDQVTKNEFDNFGLAEFLENNIDLNW</sequence>
<dbReference type="InterPro" id="IPR036412">
    <property type="entry name" value="HAD-like_sf"/>
</dbReference>
<comment type="cofactor">
    <cofactor evidence="1">
        <name>Mg(2+)</name>
        <dbReference type="ChEBI" id="CHEBI:18420"/>
    </cofactor>
</comment>
<keyword evidence="3" id="KW-1185">Reference proteome</keyword>
<evidence type="ECO:0008006" key="4">
    <source>
        <dbReference type="Google" id="ProtNLM"/>
    </source>
</evidence>
<dbReference type="PANTHER" id="PTHR10000">
    <property type="entry name" value="PHOSPHOSERINE PHOSPHATASE"/>
    <property type="match status" value="1"/>
</dbReference>
<dbReference type="GO" id="GO:0016791">
    <property type="term" value="F:phosphatase activity"/>
    <property type="evidence" value="ECO:0007669"/>
    <property type="project" value="TreeGrafter"/>
</dbReference>
<accession>A0A1L4FS96</accession>
<dbReference type="OrthoDB" id="400219at2"/>
<gene>
    <name evidence="2" type="ORF">BLA55_02290</name>
</gene>
<dbReference type="SUPFAM" id="SSF56784">
    <property type="entry name" value="HAD-like"/>
    <property type="match status" value="1"/>
</dbReference>
<dbReference type="Gene3D" id="3.30.1240.10">
    <property type="match status" value="1"/>
</dbReference>
<dbReference type="InterPro" id="IPR006379">
    <property type="entry name" value="HAD-SF_hydro_IIB"/>
</dbReference>
<dbReference type="InterPro" id="IPR023214">
    <property type="entry name" value="HAD_sf"/>
</dbReference>
<dbReference type="RefSeq" id="WP_073372482.1">
    <property type="nucleotide sequence ID" value="NZ_CP017813.1"/>
</dbReference>
<dbReference type="NCBIfam" id="TIGR01484">
    <property type="entry name" value="HAD-SF-IIB"/>
    <property type="match status" value="1"/>
</dbReference>
<dbReference type="GO" id="GO:0005829">
    <property type="term" value="C:cytosol"/>
    <property type="evidence" value="ECO:0007669"/>
    <property type="project" value="TreeGrafter"/>
</dbReference>
<dbReference type="KEGG" id="mpul:BLA55_02290"/>
<dbReference type="Pfam" id="PF08282">
    <property type="entry name" value="Hydrolase_3"/>
    <property type="match status" value="1"/>
</dbReference>
<name>A0A1L4FS96_9BACT</name>
<dbReference type="AlphaFoldDB" id="A0A1L4FS96"/>
<dbReference type="EMBL" id="CP017813">
    <property type="protein sequence ID" value="APJ38478.1"/>
    <property type="molecule type" value="Genomic_DNA"/>
</dbReference>
<reference evidence="3" key="1">
    <citation type="submission" date="2016-10" db="EMBL/GenBank/DDBJ databases">
        <authorList>
            <person name="Beylefeld A."/>
            <person name="Abolnik C."/>
        </authorList>
    </citation>
    <scope>NUCLEOTIDE SEQUENCE [LARGE SCALE GENOMIC DNA]</scope>
    <source>
        <strain evidence="3">B359_6</strain>
    </source>
</reference>
<dbReference type="Proteomes" id="UP000184322">
    <property type="component" value="Chromosome"/>
</dbReference>
<evidence type="ECO:0000256" key="1">
    <source>
        <dbReference type="ARBA" id="ARBA00001946"/>
    </source>
</evidence>
<evidence type="ECO:0000313" key="3">
    <source>
        <dbReference type="Proteomes" id="UP000184322"/>
    </source>
</evidence>
<organism evidence="2 3">
    <name type="scientific">Mycoplasmopsis pullorum</name>
    <dbReference type="NCBI Taxonomy" id="48003"/>
    <lineage>
        <taxon>Bacteria</taxon>
        <taxon>Bacillati</taxon>
        <taxon>Mycoplasmatota</taxon>
        <taxon>Mycoplasmoidales</taxon>
        <taxon>Metamycoplasmataceae</taxon>
        <taxon>Mycoplasmopsis</taxon>
    </lineage>
</organism>
<dbReference type="GO" id="GO:0000287">
    <property type="term" value="F:magnesium ion binding"/>
    <property type="evidence" value="ECO:0007669"/>
    <property type="project" value="TreeGrafter"/>
</dbReference>
<dbReference type="PANTHER" id="PTHR10000:SF8">
    <property type="entry name" value="HAD SUPERFAMILY HYDROLASE-LIKE, TYPE 3"/>
    <property type="match status" value="1"/>
</dbReference>
<dbReference type="STRING" id="48003.BLA55_02290"/>